<dbReference type="OrthoDB" id="8617430at2"/>
<gene>
    <name evidence="4" type="ORF">AWB77_06107</name>
</gene>
<comment type="caution">
    <text evidence="4">The sequence shown here is derived from an EMBL/GenBank/DDBJ whole genome shotgun (WGS) entry which is preliminary data.</text>
</comment>
<dbReference type="GO" id="GO:0006417">
    <property type="term" value="P:regulation of translation"/>
    <property type="evidence" value="ECO:0007669"/>
    <property type="project" value="TreeGrafter"/>
</dbReference>
<keyword evidence="2" id="KW-0472">Membrane</keyword>
<feature type="region of interest" description="Disordered" evidence="1">
    <location>
        <begin position="222"/>
        <end position="246"/>
    </location>
</feature>
<proteinExistence type="predicted"/>
<accession>A0A158E0B8</accession>
<feature type="domain" description="Anti-sigma K factor RskA C-terminal" evidence="3">
    <location>
        <begin position="106"/>
        <end position="237"/>
    </location>
</feature>
<reference evidence="4" key="1">
    <citation type="submission" date="2016-01" db="EMBL/GenBank/DDBJ databases">
        <authorList>
            <person name="Peeters C."/>
        </authorList>
    </citation>
    <scope>NUCLEOTIDE SEQUENCE</scope>
    <source>
        <strain evidence="4">LMG 29320</strain>
    </source>
</reference>
<evidence type="ECO:0000313" key="4">
    <source>
        <dbReference type="EMBL" id="SAL00292.1"/>
    </source>
</evidence>
<dbReference type="InterPro" id="IPR051474">
    <property type="entry name" value="Anti-sigma-K/W_factor"/>
</dbReference>
<keyword evidence="2" id="KW-0812">Transmembrane</keyword>
<dbReference type="GO" id="GO:0005886">
    <property type="term" value="C:plasma membrane"/>
    <property type="evidence" value="ECO:0007669"/>
    <property type="project" value="InterPro"/>
</dbReference>
<dbReference type="InterPro" id="IPR018764">
    <property type="entry name" value="RskA_C"/>
</dbReference>
<dbReference type="PANTHER" id="PTHR37461">
    <property type="entry name" value="ANTI-SIGMA-K FACTOR RSKA"/>
    <property type="match status" value="1"/>
</dbReference>
<evidence type="ECO:0000313" key="5">
    <source>
        <dbReference type="Proteomes" id="UP000054903"/>
    </source>
</evidence>
<dbReference type="Pfam" id="PF10099">
    <property type="entry name" value="RskA_C"/>
    <property type="match status" value="1"/>
</dbReference>
<dbReference type="EMBL" id="FCNX02000021">
    <property type="protein sequence ID" value="SAL00292.1"/>
    <property type="molecule type" value="Genomic_DNA"/>
</dbReference>
<keyword evidence="2" id="KW-1133">Transmembrane helix</keyword>
<dbReference type="PANTHER" id="PTHR37461:SF1">
    <property type="entry name" value="ANTI-SIGMA-K FACTOR RSKA"/>
    <property type="match status" value="1"/>
</dbReference>
<name>A0A158E0B8_9BURK</name>
<dbReference type="Proteomes" id="UP000054903">
    <property type="component" value="Unassembled WGS sequence"/>
</dbReference>
<dbReference type="GO" id="GO:0016989">
    <property type="term" value="F:sigma factor antagonist activity"/>
    <property type="evidence" value="ECO:0007669"/>
    <property type="project" value="TreeGrafter"/>
</dbReference>
<dbReference type="STRING" id="1777138.AWB77_06107"/>
<evidence type="ECO:0000256" key="1">
    <source>
        <dbReference type="SAM" id="MobiDB-lite"/>
    </source>
</evidence>
<evidence type="ECO:0000256" key="2">
    <source>
        <dbReference type="SAM" id="Phobius"/>
    </source>
</evidence>
<dbReference type="AlphaFoldDB" id="A0A158E0B8"/>
<keyword evidence="5" id="KW-1185">Reference proteome</keyword>
<sequence length="246" mass="26480">MNTPIRDDDDLRCAEYALGVLDAQERAAFEADASRDARLQRALEAWQARLAPLAHDVRAVEPPARVWLRIRRDLGLLSAPTEETARTRTGVWNNLSLWRWLTIGVSAAALVLLGVNFMPLREAVKTPATASAPASYMVATIARKDGVAHWTATLDMQSARMVVVPAVLLSMPRDRTTELWLIPPNAKPIPLGVFPSDHPATMTLPPEIMAQMSAQAVLAVSDEPAGGSPTGAPTGPILATGAMHTT</sequence>
<feature type="transmembrane region" description="Helical" evidence="2">
    <location>
        <begin position="97"/>
        <end position="117"/>
    </location>
</feature>
<protein>
    <submittedName>
        <fullName evidence="4">Anti-sigma-K factor rskA</fullName>
    </submittedName>
</protein>
<dbReference type="RefSeq" id="WP_061138137.1">
    <property type="nucleotide sequence ID" value="NZ_FCNX02000021.1"/>
</dbReference>
<organism evidence="4 5">
    <name type="scientific">Caballeronia fortuita</name>
    <dbReference type="NCBI Taxonomy" id="1777138"/>
    <lineage>
        <taxon>Bacteria</taxon>
        <taxon>Pseudomonadati</taxon>
        <taxon>Pseudomonadota</taxon>
        <taxon>Betaproteobacteria</taxon>
        <taxon>Burkholderiales</taxon>
        <taxon>Burkholderiaceae</taxon>
        <taxon>Caballeronia</taxon>
    </lineage>
</organism>
<feature type="compositionally biased region" description="Low complexity" evidence="1">
    <location>
        <begin position="224"/>
        <end position="236"/>
    </location>
</feature>
<evidence type="ECO:0000259" key="3">
    <source>
        <dbReference type="Pfam" id="PF10099"/>
    </source>
</evidence>